<dbReference type="InterPro" id="IPR040542">
    <property type="entry name" value="HMW1_D2"/>
</dbReference>
<accession>A0A7G2K1G2</accession>
<gene>
    <name evidence="2" type="ORF">HAINFHK1212_0126</name>
</gene>
<dbReference type="EMBL" id="ABFC01000519">
    <property type="protein sequence ID" value="EFA28809.1"/>
    <property type="molecule type" value="Genomic_DNA"/>
</dbReference>
<sequence>MLLFFSQNLMLSESGALRFIAFQRWLALIFASSPYVNADHILKTYNTNSDILGDIHLNNDFSAIAKFCILYFPESNIDLNLNALWNANKELCASLCFALQSPRFIGTAIAFDKRAVILQWFPNKLEEFDSLN</sequence>
<name>A0A7G2K1G2_HAEIF</name>
<feature type="domain" description="HMW1" evidence="1">
    <location>
        <begin position="83"/>
        <end position="132"/>
    </location>
</feature>
<organism evidence="2">
    <name type="scientific">Haemophilus influenzae HK1212</name>
    <dbReference type="NCBI Taxonomy" id="456482"/>
    <lineage>
        <taxon>Bacteria</taxon>
        <taxon>Pseudomonadati</taxon>
        <taxon>Pseudomonadota</taxon>
        <taxon>Gammaproteobacteria</taxon>
        <taxon>Pasteurellales</taxon>
        <taxon>Pasteurellaceae</taxon>
        <taxon>Haemophilus</taxon>
    </lineage>
</organism>
<evidence type="ECO:0000259" key="1">
    <source>
        <dbReference type="Pfam" id="PF18254"/>
    </source>
</evidence>
<dbReference type="Pfam" id="PF18254">
    <property type="entry name" value="HMw1_D2"/>
    <property type="match status" value="1"/>
</dbReference>
<comment type="caution">
    <text evidence="2">The sequence shown here is derived from an EMBL/GenBank/DDBJ whole genome shotgun (WGS) entry which is preliminary data.</text>
</comment>
<dbReference type="AlphaFoldDB" id="A0A7G2K1G2"/>
<feature type="non-terminal residue" evidence="2">
    <location>
        <position position="132"/>
    </location>
</feature>
<evidence type="ECO:0000313" key="2">
    <source>
        <dbReference type="EMBL" id="EFA28809.1"/>
    </source>
</evidence>
<proteinExistence type="predicted"/>
<reference evidence="2" key="1">
    <citation type="journal article" date="2010" name="Genomics">
        <title>Tracing phylogenomic events leading to diversity of Haemophilus influenzae and the emergence of Brazilian Purpuric Fever (BPF)-associated clones.</title>
        <authorList>
            <person name="Papazisi L."/>
            <person name="Ratnayake S."/>
            <person name="Remortel B.G."/>
            <person name="Bock G.R."/>
            <person name="Liang W."/>
            <person name="Saeed A.I."/>
            <person name="Liu J."/>
            <person name="Fleischmann R.D."/>
            <person name="Kilian M."/>
            <person name="Peterson S.N."/>
        </authorList>
    </citation>
    <scope>NUCLEOTIDE SEQUENCE [LARGE SCALE GENOMIC DNA]</scope>
    <source>
        <strain evidence="2">HK1212</strain>
    </source>
</reference>
<protein>
    <recommendedName>
        <fullName evidence="1">HMW1 domain-containing protein</fullName>
    </recommendedName>
</protein>